<name>A0A6C0HEW1_9ZZZZ</name>
<evidence type="ECO:0000313" key="1">
    <source>
        <dbReference type="EMBL" id="QHT78917.1"/>
    </source>
</evidence>
<sequence length="156" mass="17495">MEVLALLGIIVIIILFLGVESYQLKYTWPIARSKINSSWPVYDSKEGFASKTLGQWLPTPEVLTKPSVGECPGTLMNAAGYEGELKIKNYDLLNDIFPSNIMNRVAKGPTSQKCYNVDYAPTLELSSYAQRTNNYKHKIPDSCSAPNHDLILNFYN</sequence>
<dbReference type="AlphaFoldDB" id="A0A6C0HEW1"/>
<accession>A0A6C0HEW1</accession>
<organism evidence="1">
    <name type="scientific">viral metagenome</name>
    <dbReference type="NCBI Taxonomy" id="1070528"/>
    <lineage>
        <taxon>unclassified sequences</taxon>
        <taxon>metagenomes</taxon>
        <taxon>organismal metagenomes</taxon>
    </lineage>
</organism>
<reference evidence="1" key="1">
    <citation type="journal article" date="2020" name="Nature">
        <title>Giant virus diversity and host interactions through global metagenomics.</title>
        <authorList>
            <person name="Schulz F."/>
            <person name="Roux S."/>
            <person name="Paez-Espino D."/>
            <person name="Jungbluth S."/>
            <person name="Walsh D.A."/>
            <person name="Denef V.J."/>
            <person name="McMahon K.D."/>
            <person name="Konstantinidis K.T."/>
            <person name="Eloe-Fadrosh E.A."/>
            <person name="Kyrpides N.C."/>
            <person name="Woyke T."/>
        </authorList>
    </citation>
    <scope>NUCLEOTIDE SEQUENCE</scope>
    <source>
        <strain evidence="1">GVMAG-M-3300023179-97</strain>
    </source>
</reference>
<dbReference type="EMBL" id="MN739942">
    <property type="protein sequence ID" value="QHT78917.1"/>
    <property type="molecule type" value="Genomic_DNA"/>
</dbReference>
<protein>
    <submittedName>
        <fullName evidence="1">Uncharacterized protein</fullName>
    </submittedName>
</protein>
<proteinExistence type="predicted"/>